<name>A0A2P6MWN8_9EUKA</name>
<dbReference type="Proteomes" id="UP000241769">
    <property type="component" value="Unassembled WGS sequence"/>
</dbReference>
<reference evidence="1 2" key="1">
    <citation type="journal article" date="2018" name="Genome Biol. Evol.">
        <title>Multiple Roots of Fruiting Body Formation in Amoebozoa.</title>
        <authorList>
            <person name="Hillmann F."/>
            <person name="Forbes G."/>
            <person name="Novohradska S."/>
            <person name="Ferling I."/>
            <person name="Riege K."/>
            <person name="Groth M."/>
            <person name="Westermann M."/>
            <person name="Marz M."/>
            <person name="Spaller T."/>
            <person name="Winckler T."/>
            <person name="Schaap P."/>
            <person name="Glockner G."/>
        </authorList>
    </citation>
    <scope>NUCLEOTIDE SEQUENCE [LARGE SCALE GENOMIC DNA]</scope>
    <source>
        <strain evidence="1 2">Jena</strain>
    </source>
</reference>
<accession>A0A2P6MWN8</accession>
<keyword evidence="2" id="KW-1185">Reference proteome</keyword>
<sequence length="83" mass="9652">TVSETVSRQDRLCRSLGGRCEVFKRHAEEHNGVIMGLDENNLYGWAMKQKLPYGKMDLHTDRTYCSNLLDRLKDISKQQQQLP</sequence>
<dbReference type="InParanoid" id="A0A2P6MWN8"/>
<proteinExistence type="predicted"/>
<evidence type="ECO:0008006" key="3">
    <source>
        <dbReference type="Google" id="ProtNLM"/>
    </source>
</evidence>
<evidence type="ECO:0000313" key="1">
    <source>
        <dbReference type="EMBL" id="PRP76115.1"/>
    </source>
</evidence>
<dbReference type="SUPFAM" id="SSF56672">
    <property type="entry name" value="DNA/RNA polymerases"/>
    <property type="match status" value="1"/>
</dbReference>
<evidence type="ECO:0000313" key="2">
    <source>
        <dbReference type="Proteomes" id="UP000241769"/>
    </source>
</evidence>
<dbReference type="InterPro" id="IPR043502">
    <property type="entry name" value="DNA/RNA_pol_sf"/>
</dbReference>
<gene>
    <name evidence="1" type="ORF">PROFUN_15343</name>
</gene>
<organism evidence="1 2">
    <name type="scientific">Planoprotostelium fungivorum</name>
    <dbReference type="NCBI Taxonomy" id="1890364"/>
    <lineage>
        <taxon>Eukaryota</taxon>
        <taxon>Amoebozoa</taxon>
        <taxon>Evosea</taxon>
        <taxon>Variosea</taxon>
        <taxon>Cavosteliida</taxon>
        <taxon>Cavosteliaceae</taxon>
        <taxon>Planoprotostelium</taxon>
    </lineage>
</organism>
<dbReference type="AlphaFoldDB" id="A0A2P6MWN8"/>
<feature type="non-terminal residue" evidence="1">
    <location>
        <position position="1"/>
    </location>
</feature>
<comment type="caution">
    <text evidence="1">The sequence shown here is derived from an EMBL/GenBank/DDBJ whole genome shotgun (WGS) entry which is preliminary data.</text>
</comment>
<dbReference type="EMBL" id="MDYQ01000350">
    <property type="protein sequence ID" value="PRP76115.1"/>
    <property type="molecule type" value="Genomic_DNA"/>
</dbReference>
<dbReference type="OrthoDB" id="414982at2759"/>
<protein>
    <recommendedName>
        <fullName evidence="3">DNA-directed DNA polymerase</fullName>
    </recommendedName>
</protein>